<feature type="region of interest" description="Disordered" evidence="4">
    <location>
        <begin position="180"/>
        <end position="252"/>
    </location>
</feature>
<evidence type="ECO:0000313" key="7">
    <source>
        <dbReference type="WBParaSite" id="HCON_00029700-00001"/>
    </source>
</evidence>
<dbReference type="WBParaSite" id="HCON_00029700-00001">
    <property type="protein sequence ID" value="HCON_00029700-00001"/>
    <property type="gene ID" value="HCON_00029700"/>
</dbReference>
<dbReference type="GO" id="GO:0003723">
    <property type="term" value="F:RNA binding"/>
    <property type="evidence" value="ECO:0007669"/>
    <property type="project" value="InterPro"/>
</dbReference>
<dbReference type="InterPro" id="IPR003891">
    <property type="entry name" value="Initiation_fac_eIF4g_MI"/>
</dbReference>
<comment type="similarity">
    <text evidence="2">Belongs to the CWC22 family.</text>
</comment>
<dbReference type="SUPFAM" id="SSF48371">
    <property type="entry name" value="ARM repeat"/>
    <property type="match status" value="1"/>
</dbReference>
<evidence type="ECO:0000256" key="2">
    <source>
        <dbReference type="ARBA" id="ARBA00006856"/>
    </source>
</evidence>
<evidence type="ECO:0000256" key="3">
    <source>
        <dbReference type="ARBA" id="ARBA00023242"/>
    </source>
</evidence>
<dbReference type="InterPro" id="IPR050781">
    <property type="entry name" value="CWC22_splicing_factor"/>
</dbReference>
<sequence length="774" mass="88285">MGLKKWMAVVKSDKDGTNFSSRKQDRKKAKRLRKLQSVACARHQPIEKVMEEAFKSKKMSKKQKRKLRKIEAAMVEREQREQVDSPPKRRGKRDRASSESDDSDAELTYEQYLQEVQDKKRKIAIEGDDERQDDIDIHRYSKLLGIKEGKTSKKPKAFTNDGLDYLLDFCDSDSRKRILATSTDQEIALKGDDLVDEEQSEDEDDADDVTGEGSSSEDENLHDGVEEDEEHSRSSDEESIEENDSKIGSEDDYKEDIYGRTINKKTGKVVRFDIRGAHKKLEDLDAKAGDSEFKMKIDRILMGTLNRLSEGTLVKSCQAVAEVWQNSSKNDVKSCLTRALSRLVCAPYRLQDQLLSLYAMFLAQIHSFTSEEISAYFVEVFLREFVEQISQAQAQDDKKLENSAVFIAHLLNFHIIKATVIIEVFEKLREQLNVDNLQLVVVLATDSYKALRKLLWAPFSEELSKIAKALETAPFSTLPRAKFLGETLLALQKSPPTNLDTSVIEHHLKLFYGMRKKSNLVCDKELGMSLDDLLNADERGRWWVVGSAYQVASDGGTTDGKDGTSTQIASSFPEEIVQLARKAKMNTDVRRNIFCTVATSDDEDAAFERLLRLSLKGQQEREIIYVLIMMLLKEKNFNAFYPTLIARFCDFDRRFVLTTQYALWDRIREVNSLKLRARIRLADLIHHLISNEVLSITVLKVVEWGTLTAGVSSVIRRVFKLLSSSSVTKVRRIFNPLLVKDKNPLLTEGIRLFLSVNFPDSEVYKKIGETFLAS</sequence>
<reference evidence="7" key="1">
    <citation type="submission" date="2020-12" db="UniProtKB">
        <authorList>
            <consortium name="WormBaseParasite"/>
        </authorList>
    </citation>
    <scope>IDENTIFICATION</scope>
    <source>
        <strain evidence="7">MHco3</strain>
    </source>
</reference>
<organism evidence="6 7">
    <name type="scientific">Haemonchus contortus</name>
    <name type="common">Barber pole worm</name>
    <dbReference type="NCBI Taxonomy" id="6289"/>
    <lineage>
        <taxon>Eukaryota</taxon>
        <taxon>Metazoa</taxon>
        <taxon>Ecdysozoa</taxon>
        <taxon>Nematoda</taxon>
        <taxon>Chromadorea</taxon>
        <taxon>Rhabditida</taxon>
        <taxon>Rhabditina</taxon>
        <taxon>Rhabditomorpha</taxon>
        <taxon>Strongyloidea</taxon>
        <taxon>Trichostrongylidae</taxon>
        <taxon>Haemonchus</taxon>
    </lineage>
</organism>
<feature type="compositionally biased region" description="Basic and acidic residues" evidence="4">
    <location>
        <begin position="243"/>
        <end position="252"/>
    </location>
</feature>
<dbReference type="OrthoDB" id="10260961at2759"/>
<protein>
    <submittedName>
        <fullName evidence="7">MI domain-containing protein</fullName>
    </submittedName>
</protein>
<feature type="domain" description="MI" evidence="5">
    <location>
        <begin position="588"/>
        <end position="704"/>
    </location>
</feature>
<keyword evidence="6" id="KW-1185">Reference proteome</keyword>
<evidence type="ECO:0000256" key="4">
    <source>
        <dbReference type="SAM" id="MobiDB-lite"/>
    </source>
</evidence>
<dbReference type="SMART" id="SM00544">
    <property type="entry name" value="MA3"/>
    <property type="match status" value="1"/>
</dbReference>
<dbReference type="InterPro" id="IPR016024">
    <property type="entry name" value="ARM-type_fold"/>
</dbReference>
<feature type="region of interest" description="Disordered" evidence="4">
    <location>
        <begin position="1"/>
        <end position="36"/>
    </location>
</feature>
<name>A0A7I4XYZ6_HAECO</name>
<dbReference type="OMA" id="FMVDILN"/>
<dbReference type="AlphaFoldDB" id="A0A7I4XYZ6"/>
<dbReference type="Proteomes" id="UP000025227">
    <property type="component" value="Unplaced"/>
</dbReference>
<dbReference type="Pfam" id="PF02847">
    <property type="entry name" value="MA3"/>
    <property type="match status" value="1"/>
</dbReference>
<keyword evidence="3" id="KW-0539">Nucleus</keyword>
<accession>A0A7I4XYZ6</accession>
<dbReference type="PROSITE" id="PS51366">
    <property type="entry name" value="MI"/>
    <property type="match status" value="1"/>
</dbReference>
<evidence type="ECO:0000313" key="6">
    <source>
        <dbReference type="Proteomes" id="UP000025227"/>
    </source>
</evidence>
<comment type="subcellular location">
    <subcellularLocation>
        <location evidence="1">Nucleus</location>
        <location evidence="1">Nucleolus</location>
    </subcellularLocation>
</comment>
<proteinExistence type="inferred from homology"/>
<dbReference type="GO" id="GO:0042274">
    <property type="term" value="P:ribosomal small subunit biogenesis"/>
    <property type="evidence" value="ECO:0007669"/>
    <property type="project" value="TreeGrafter"/>
</dbReference>
<feature type="compositionally biased region" description="Basic and acidic residues" evidence="4">
    <location>
        <begin position="69"/>
        <end position="87"/>
    </location>
</feature>
<dbReference type="SMART" id="SM00543">
    <property type="entry name" value="MIF4G"/>
    <property type="match status" value="1"/>
</dbReference>
<dbReference type="GO" id="GO:0005730">
    <property type="term" value="C:nucleolus"/>
    <property type="evidence" value="ECO:0007669"/>
    <property type="project" value="UniProtKB-SubCell"/>
</dbReference>
<dbReference type="InterPro" id="IPR003890">
    <property type="entry name" value="MIF4G-like_typ-3"/>
</dbReference>
<dbReference type="PANTHER" id="PTHR18034">
    <property type="entry name" value="CELL CYCLE CONTROL PROTEIN CWF22-RELATED"/>
    <property type="match status" value="1"/>
</dbReference>
<evidence type="ECO:0000259" key="5">
    <source>
        <dbReference type="PROSITE" id="PS51366"/>
    </source>
</evidence>
<feature type="region of interest" description="Disordered" evidence="4">
    <location>
        <begin position="53"/>
        <end position="138"/>
    </location>
</feature>
<feature type="compositionally biased region" description="Basic residues" evidence="4">
    <location>
        <begin position="56"/>
        <end position="68"/>
    </location>
</feature>
<feature type="compositionally biased region" description="Acidic residues" evidence="4">
    <location>
        <begin position="194"/>
        <end position="218"/>
    </location>
</feature>
<dbReference type="PANTHER" id="PTHR18034:SF4">
    <property type="entry name" value="NUCLEOLAR MIF4G DOMAIN-CONTAINING PROTEIN 1"/>
    <property type="match status" value="1"/>
</dbReference>
<feature type="compositionally biased region" description="Basic residues" evidence="4">
    <location>
        <begin position="24"/>
        <end position="34"/>
    </location>
</feature>
<feature type="compositionally biased region" description="Basic and acidic residues" evidence="4">
    <location>
        <begin position="219"/>
        <end position="236"/>
    </location>
</feature>
<evidence type="ECO:0000256" key="1">
    <source>
        <dbReference type="ARBA" id="ARBA00004604"/>
    </source>
</evidence>
<dbReference type="Pfam" id="PF02854">
    <property type="entry name" value="MIF4G"/>
    <property type="match status" value="1"/>
</dbReference>
<dbReference type="Gene3D" id="1.25.40.180">
    <property type="match status" value="1"/>
</dbReference>